<keyword evidence="5" id="KW-0472">Membrane</keyword>
<dbReference type="AlphaFoldDB" id="A0A0P5U2Z4"/>
<dbReference type="SUPFAM" id="SSF81383">
    <property type="entry name" value="F-box domain"/>
    <property type="match status" value="1"/>
</dbReference>
<organism evidence="7 8">
    <name type="scientific">Daphnia magna</name>
    <dbReference type="NCBI Taxonomy" id="35525"/>
    <lineage>
        <taxon>Eukaryota</taxon>
        <taxon>Metazoa</taxon>
        <taxon>Ecdysozoa</taxon>
        <taxon>Arthropoda</taxon>
        <taxon>Crustacea</taxon>
        <taxon>Branchiopoda</taxon>
        <taxon>Diplostraca</taxon>
        <taxon>Cladocera</taxon>
        <taxon>Anomopoda</taxon>
        <taxon>Daphniidae</taxon>
        <taxon>Daphnia</taxon>
    </lineage>
</organism>
<keyword evidence="4" id="KW-1133">Transmembrane helix</keyword>
<dbReference type="STRING" id="35525.A0A0P5U2Z4"/>
<dbReference type="Gene3D" id="1.20.1280.50">
    <property type="match status" value="1"/>
</dbReference>
<dbReference type="PANTHER" id="PTHR20988">
    <property type="entry name" value="TRANSMEMBRANE PROTEIN 183A-RELATED"/>
    <property type="match status" value="1"/>
</dbReference>
<name>A0A0P5U2Z4_9CRUS</name>
<evidence type="ECO:0000313" key="8">
    <source>
        <dbReference type="Proteomes" id="UP000076858"/>
    </source>
</evidence>
<comment type="similarity">
    <text evidence="2">Belongs to the TMEM183 family.</text>
</comment>
<evidence type="ECO:0000256" key="6">
    <source>
        <dbReference type="SAM" id="MobiDB-lite"/>
    </source>
</evidence>
<feature type="region of interest" description="Disordered" evidence="6">
    <location>
        <begin position="55"/>
        <end position="90"/>
    </location>
</feature>
<dbReference type="InterPro" id="IPR026509">
    <property type="entry name" value="TMEM183"/>
</dbReference>
<reference evidence="7 8" key="1">
    <citation type="submission" date="2016-03" db="EMBL/GenBank/DDBJ databases">
        <title>EvidentialGene: Evidence-directed Construction of Genes on Genomes.</title>
        <authorList>
            <person name="Gilbert D.G."/>
            <person name="Choi J.-H."/>
            <person name="Mockaitis K."/>
            <person name="Colbourne J."/>
            <person name="Pfrender M."/>
        </authorList>
    </citation>
    <scope>NUCLEOTIDE SEQUENCE [LARGE SCALE GENOMIC DNA]</scope>
    <source>
        <strain evidence="7 8">Xinb3</strain>
        <tissue evidence="7">Complete organism</tissue>
    </source>
</reference>
<gene>
    <name evidence="7" type="ORF">APZ42_034401</name>
</gene>
<dbReference type="GO" id="GO:0031647">
    <property type="term" value="P:regulation of protein stability"/>
    <property type="evidence" value="ECO:0007669"/>
    <property type="project" value="TreeGrafter"/>
</dbReference>
<feature type="compositionally biased region" description="Polar residues" evidence="6">
    <location>
        <begin position="57"/>
        <end position="82"/>
    </location>
</feature>
<dbReference type="InterPro" id="IPR001810">
    <property type="entry name" value="F-box_dom"/>
</dbReference>
<dbReference type="InterPro" id="IPR036047">
    <property type="entry name" value="F-box-like_dom_sf"/>
</dbReference>
<dbReference type="EMBL" id="LRGB01003375">
    <property type="protein sequence ID" value="KZS02946.1"/>
    <property type="molecule type" value="Genomic_DNA"/>
</dbReference>
<protein>
    <submittedName>
        <fullName evidence="7">Transmembrane protein 183</fullName>
    </submittedName>
</protein>
<evidence type="ECO:0000256" key="5">
    <source>
        <dbReference type="ARBA" id="ARBA00023136"/>
    </source>
</evidence>
<proteinExistence type="inferred from homology"/>
<comment type="subcellular location">
    <subcellularLocation>
        <location evidence="1">Membrane</location>
        <topology evidence="1">Single-pass membrane protein</topology>
    </subcellularLocation>
</comment>
<keyword evidence="3 7" id="KW-0812">Transmembrane</keyword>
<dbReference type="GO" id="GO:0019005">
    <property type="term" value="C:SCF ubiquitin ligase complex"/>
    <property type="evidence" value="ECO:0007669"/>
    <property type="project" value="TreeGrafter"/>
</dbReference>
<sequence>MGKSEVKRCEVRRCLKNRIAESVVDVTLDDCANNPRKIGLRKARINLRNIGRHSSTEQDYCSNDNSDANEDTSTSAPMSHSTGTKKTKLKDKSTVGVMYPPDIWFLIAKYIPPEELYRFSLICKDAYRVILSVHFWKQICKRYQGDETSLPRELRNVSDSRRGLRARAIRLLYLRCPSLMKRIKPPVAPRYEPYTLQGMRLLLAWHEKEGSVWNFYFKWINRNVDARDYRRSELFENTEAGCRVLKATCSEFVCFPYPQYSYLSTIHLGLTSDMRHQKLSLGFSDYTTTHCVAKMKQNLGRGAVVQNKIDLEPISQCILMDWWHPEYPYPRDNVRPSIMPCPDEEW</sequence>
<dbReference type="PANTHER" id="PTHR20988:SF2">
    <property type="entry name" value="TRANSMEMBRANE PROTEIN 183A-RELATED"/>
    <property type="match status" value="1"/>
</dbReference>
<comment type="caution">
    <text evidence="7">The sequence shown here is derived from an EMBL/GenBank/DDBJ whole genome shotgun (WGS) entry which is preliminary data.</text>
</comment>
<evidence type="ECO:0000256" key="2">
    <source>
        <dbReference type="ARBA" id="ARBA00006744"/>
    </source>
</evidence>
<evidence type="ECO:0000256" key="1">
    <source>
        <dbReference type="ARBA" id="ARBA00004167"/>
    </source>
</evidence>
<dbReference type="PROSITE" id="PS50181">
    <property type="entry name" value="FBOX"/>
    <property type="match status" value="1"/>
</dbReference>
<evidence type="ECO:0000313" key="7">
    <source>
        <dbReference type="EMBL" id="KZS02946.1"/>
    </source>
</evidence>
<dbReference type="GO" id="GO:0016020">
    <property type="term" value="C:membrane"/>
    <property type="evidence" value="ECO:0007669"/>
    <property type="project" value="UniProtKB-SubCell"/>
</dbReference>
<dbReference type="OrthoDB" id="5955317at2759"/>
<accession>A0A0P5U2Z4</accession>
<dbReference type="Proteomes" id="UP000076858">
    <property type="component" value="Unassembled WGS sequence"/>
</dbReference>
<evidence type="ECO:0000256" key="3">
    <source>
        <dbReference type="ARBA" id="ARBA00022692"/>
    </source>
</evidence>
<keyword evidence="8" id="KW-1185">Reference proteome</keyword>
<evidence type="ECO:0000256" key="4">
    <source>
        <dbReference type="ARBA" id="ARBA00022989"/>
    </source>
</evidence>
<dbReference type="Pfam" id="PF00646">
    <property type="entry name" value="F-box"/>
    <property type="match status" value="1"/>
</dbReference>